<keyword evidence="1" id="KW-1133">Transmembrane helix</keyword>
<reference evidence="2" key="1">
    <citation type="submission" date="2015-09" db="EMBL/GenBank/DDBJ databases">
        <title>Draft Genome Sequences of Two Novel Amoeba-resistant Intranuclear Bacteria, Candidatus Berkiella cookevillensis and Candidatus Berkiella aquae.</title>
        <authorList>
            <person name="Mehari Y.T."/>
            <person name="Arivett B.A."/>
            <person name="Farone A.L."/>
            <person name="Gunderson J.H."/>
            <person name="Farone M.B."/>
        </authorList>
    </citation>
    <scope>NUCLEOTIDE SEQUENCE [LARGE SCALE GENOMIC DNA]</scope>
    <source>
        <strain evidence="2">HT99</strain>
    </source>
</reference>
<keyword evidence="4" id="KW-1185">Reference proteome</keyword>
<dbReference type="OrthoDB" id="2154696at2"/>
<dbReference type="EMBL" id="LKAJ02000001">
    <property type="protein sequence ID" value="MCS5711290.1"/>
    <property type="molecule type" value="Genomic_DNA"/>
</dbReference>
<dbReference type="RefSeq" id="WP_075066658.1">
    <property type="nucleotide sequence ID" value="NZ_LKAJ02000001.1"/>
</dbReference>
<gene>
    <name evidence="3" type="ORF">HT99x_007575</name>
    <name evidence="2" type="ORF">HT99x_02031</name>
</gene>
<reference evidence="3" key="3">
    <citation type="submission" date="2021-06" db="EMBL/GenBank/DDBJ databases">
        <title>Genomic Description and Analysis of Intracellular Bacteria, Candidatus Berkiella cookevillensis and Candidatus Berkiella aquae.</title>
        <authorList>
            <person name="Kidane D.T."/>
            <person name="Mehari Y.T."/>
            <person name="Rice F.C."/>
            <person name="Arivett B.A."/>
            <person name="Farone A.L."/>
            <person name="Berk S.G."/>
            <person name="Farone M.B."/>
        </authorList>
    </citation>
    <scope>NUCLEOTIDE SEQUENCE</scope>
    <source>
        <strain evidence="3">HT99</strain>
    </source>
</reference>
<protein>
    <submittedName>
        <fullName evidence="2">Uncharacterized protein</fullName>
    </submittedName>
</protein>
<organism evidence="2">
    <name type="scientific">Candidatus Berkiella aquae</name>
    <dbReference type="NCBI Taxonomy" id="295108"/>
    <lineage>
        <taxon>Bacteria</taxon>
        <taxon>Pseudomonadati</taxon>
        <taxon>Pseudomonadota</taxon>
        <taxon>Gammaproteobacteria</taxon>
        <taxon>Candidatus Berkiellales</taxon>
        <taxon>Candidatus Berkiellaceae</taxon>
        <taxon>Candidatus Berkiella</taxon>
    </lineage>
</organism>
<dbReference type="EMBL" id="LKAJ01000008">
    <property type="protein sequence ID" value="KRG20814.1"/>
    <property type="molecule type" value="Genomic_DNA"/>
</dbReference>
<name>A0A0Q9YVA9_9GAMM</name>
<feature type="transmembrane region" description="Helical" evidence="1">
    <location>
        <begin position="134"/>
        <end position="156"/>
    </location>
</feature>
<evidence type="ECO:0000313" key="4">
    <source>
        <dbReference type="Proteomes" id="UP000051497"/>
    </source>
</evidence>
<comment type="caution">
    <text evidence="2">The sequence shown here is derived from an EMBL/GenBank/DDBJ whole genome shotgun (WGS) entry which is preliminary data.</text>
</comment>
<evidence type="ECO:0000256" key="1">
    <source>
        <dbReference type="SAM" id="Phobius"/>
    </source>
</evidence>
<reference evidence="3" key="2">
    <citation type="journal article" date="2016" name="Genome Announc.">
        <title>Draft Genome Sequences of Two Novel Amoeba-Resistant Intranuclear Bacteria, 'Candidatus Berkiella cookevillensis' and 'Candidatus Berkiella aquae'.</title>
        <authorList>
            <person name="Mehari Y.T."/>
            <person name="Arivett B.A."/>
            <person name="Farone A.L."/>
            <person name="Gunderson J.H."/>
            <person name="Farone M.B."/>
        </authorList>
    </citation>
    <scope>NUCLEOTIDE SEQUENCE</scope>
    <source>
        <strain evidence="3">HT99</strain>
    </source>
</reference>
<dbReference type="Proteomes" id="UP000051497">
    <property type="component" value="Unassembled WGS sequence"/>
</dbReference>
<proteinExistence type="predicted"/>
<sequence length="241" mass="26068">MSLNQEPQRSIYENHCLHYYKVKTINWSAVISGAMIAFGLTFLFNLLTLGIGLTIISTSEQGVRDLAFNGFIWSLIGGVIILFIAGWKTGKLIKLHPSDIAYCHEKLNANLAQASAPMEVCKTKCCYHGMTHGFLAWALYLIISLVFTFLLSHATAVSSLNSSFLNIPLGIPQAVAETANTAKVQQKATAEVPISPKTAEKAGIEIIGIFLIFTLGAAASSIGCHLGLLCHRKCVTANLNK</sequence>
<dbReference type="AlphaFoldDB" id="A0A0Q9YVA9"/>
<feature type="transmembrane region" description="Helical" evidence="1">
    <location>
        <begin position="29"/>
        <end position="56"/>
    </location>
</feature>
<accession>A0A0Q9YVA9</accession>
<evidence type="ECO:0000313" key="2">
    <source>
        <dbReference type="EMBL" id="KRG20814.1"/>
    </source>
</evidence>
<keyword evidence="1" id="KW-0812">Transmembrane</keyword>
<evidence type="ECO:0000313" key="3">
    <source>
        <dbReference type="EMBL" id="MCS5711290.1"/>
    </source>
</evidence>
<dbReference type="STRING" id="295108.HT99x_02031"/>
<feature type="transmembrane region" description="Helical" evidence="1">
    <location>
        <begin position="68"/>
        <end position="87"/>
    </location>
</feature>
<keyword evidence="1" id="KW-0472">Membrane</keyword>
<feature type="transmembrane region" description="Helical" evidence="1">
    <location>
        <begin position="206"/>
        <end position="229"/>
    </location>
</feature>